<feature type="domain" description="Glycosyl transferase family 1" evidence="1">
    <location>
        <begin position="302"/>
        <end position="476"/>
    </location>
</feature>
<keyword evidence="3" id="KW-0808">Transferase</keyword>
<evidence type="ECO:0000313" key="4">
    <source>
        <dbReference type="Proteomes" id="UP000187408"/>
    </source>
</evidence>
<dbReference type="PANTHER" id="PTHR12526">
    <property type="entry name" value="GLYCOSYLTRANSFERASE"/>
    <property type="match status" value="1"/>
</dbReference>
<dbReference type="Gene3D" id="3.40.50.2000">
    <property type="entry name" value="Glycogen Phosphorylase B"/>
    <property type="match status" value="2"/>
</dbReference>
<dbReference type="STRING" id="1914305.BLW93_01560"/>
<dbReference type="GO" id="GO:0016757">
    <property type="term" value="F:glycosyltransferase activity"/>
    <property type="evidence" value="ECO:0007669"/>
    <property type="project" value="InterPro"/>
</dbReference>
<dbReference type="RefSeq" id="WP_076712362.1">
    <property type="nucleotide sequence ID" value="NZ_MOEN01000003.1"/>
</dbReference>
<dbReference type="CDD" id="cd03813">
    <property type="entry name" value="GT4-like"/>
    <property type="match status" value="1"/>
</dbReference>
<dbReference type="EMBL" id="MOEN01000003">
    <property type="protein sequence ID" value="OMH41205.1"/>
    <property type="molecule type" value="Genomic_DNA"/>
</dbReference>
<dbReference type="InterPro" id="IPR001296">
    <property type="entry name" value="Glyco_trans_1"/>
</dbReference>
<sequence>MVIVDKNKASDILIVAEGTYPYVKGGVSSWIHSLITGLSEFNFGVIFLGSREEEYGDIKYRLPENLTYLSANFIFSDKEKPPPKILNSDPEKIEKVRELHKWFRRSGEKQLPETWKKQKFYIKEVTEEEFLYSREAWDFIADSYFELAGDVPFIDYFWTVRNIHDPVWRVASVMENMPDTKIIHSPSTGYAGFLSAMAGREKGLPFILTEHGIYTRERKIDIVNADWIADRGFFFQKEVGEIDYLKKMWISFFRGIGAFCYDSANIIISLFEDARKLQIALGAPEEKTKVIPNGVKVKNFLEARKKHPQNPPPIIGLIGRVVPIKDIKTFIKAMRIVIDKMPKAEGWIVGPTDEDPDYYEECLKLVNALNLENRVKFLGFQDLREIFPKIGLTTLTSISEGMPLVVLESFAAGVPCVTTNVGSCKQLIYGGLNEEDIKIGKAGEICHVANPGELAEAYIKLLNNRKLWKQYQKAGISRVEKFYDYDMFLNNYRNLYRSFINGRNSI</sequence>
<proteinExistence type="predicted"/>
<evidence type="ECO:0000259" key="2">
    <source>
        <dbReference type="Pfam" id="PF11997"/>
    </source>
</evidence>
<dbReference type="InterPro" id="IPR022622">
    <property type="entry name" value="DUF3492"/>
</dbReference>
<gene>
    <name evidence="3" type="ORF">BLW93_01560</name>
</gene>
<dbReference type="Pfam" id="PF00534">
    <property type="entry name" value="Glycos_transf_1"/>
    <property type="match status" value="1"/>
</dbReference>
<accession>A0A1R1MN14</accession>
<name>A0A1R1MN14_9BACT</name>
<comment type="caution">
    <text evidence="3">The sequence shown here is derived from an EMBL/GenBank/DDBJ whole genome shotgun (WGS) entry which is preliminary data.</text>
</comment>
<dbReference type="SUPFAM" id="SSF53756">
    <property type="entry name" value="UDP-Glycosyltransferase/glycogen phosphorylase"/>
    <property type="match status" value="1"/>
</dbReference>
<dbReference type="InterPro" id="IPR047691">
    <property type="entry name" value="PelF-like"/>
</dbReference>
<dbReference type="OrthoDB" id="9772485at2"/>
<dbReference type="Pfam" id="PF11997">
    <property type="entry name" value="DUF3492"/>
    <property type="match status" value="1"/>
</dbReference>
<dbReference type="NCBIfam" id="NF038011">
    <property type="entry name" value="PelF"/>
    <property type="match status" value="1"/>
</dbReference>
<organism evidence="3 4">
    <name type="scientific">Desulfurobacterium indicum</name>
    <dbReference type="NCBI Taxonomy" id="1914305"/>
    <lineage>
        <taxon>Bacteria</taxon>
        <taxon>Pseudomonadati</taxon>
        <taxon>Aquificota</taxon>
        <taxon>Aquificia</taxon>
        <taxon>Desulfurobacteriales</taxon>
        <taxon>Desulfurobacteriaceae</taxon>
        <taxon>Desulfurobacterium</taxon>
    </lineage>
</organism>
<evidence type="ECO:0000259" key="1">
    <source>
        <dbReference type="Pfam" id="PF00534"/>
    </source>
</evidence>
<keyword evidence="4" id="KW-1185">Reference proteome</keyword>
<evidence type="ECO:0000313" key="3">
    <source>
        <dbReference type="EMBL" id="OMH41205.1"/>
    </source>
</evidence>
<dbReference type="PANTHER" id="PTHR12526:SF608">
    <property type="entry name" value="PELF"/>
    <property type="match status" value="1"/>
</dbReference>
<dbReference type="Proteomes" id="UP000187408">
    <property type="component" value="Unassembled WGS sequence"/>
</dbReference>
<dbReference type="AlphaFoldDB" id="A0A1R1MN14"/>
<feature type="domain" description="DUF3492" evidence="2">
    <location>
        <begin position="11"/>
        <end position="286"/>
    </location>
</feature>
<reference evidence="3 4" key="1">
    <citation type="submission" date="2016-10" db="EMBL/GenBank/DDBJ databases">
        <title>Genome sequence of a sulfur-reducing bacterium Desulfurobacterium indicum K6013.</title>
        <authorList>
            <person name="Cao J."/>
            <person name="Shao Z."/>
            <person name="Alain K."/>
            <person name="Jebbar M."/>
        </authorList>
    </citation>
    <scope>NUCLEOTIDE SEQUENCE [LARGE SCALE GENOMIC DNA]</scope>
    <source>
        <strain evidence="3 4">K6013</strain>
    </source>
</reference>
<protein>
    <submittedName>
        <fullName evidence="3">Glycosyl transferase family 1</fullName>
    </submittedName>
</protein>